<proteinExistence type="predicted"/>
<comment type="caution">
    <text evidence="1">The sequence shown here is derived from an EMBL/GenBank/DDBJ whole genome shotgun (WGS) entry which is preliminary data.</text>
</comment>
<evidence type="ECO:0000313" key="1">
    <source>
        <dbReference type="EMBL" id="KAA6403576.1"/>
    </source>
</evidence>
<organism evidence="1 2">
    <name type="scientific">Streblomastix strix</name>
    <dbReference type="NCBI Taxonomy" id="222440"/>
    <lineage>
        <taxon>Eukaryota</taxon>
        <taxon>Metamonada</taxon>
        <taxon>Preaxostyla</taxon>
        <taxon>Oxymonadida</taxon>
        <taxon>Streblomastigidae</taxon>
        <taxon>Streblomastix</taxon>
    </lineage>
</organism>
<gene>
    <name evidence="1" type="ORF">EZS28_000888</name>
</gene>
<evidence type="ECO:0000313" key="2">
    <source>
        <dbReference type="Proteomes" id="UP000324800"/>
    </source>
</evidence>
<accession>A0A5J4X9X5</accession>
<dbReference type="Proteomes" id="UP000324800">
    <property type="component" value="Unassembled WGS sequence"/>
</dbReference>
<protein>
    <submittedName>
        <fullName evidence="1">Uncharacterized protein</fullName>
    </submittedName>
</protein>
<name>A0A5J4X9X5_9EUKA</name>
<sequence length="265" mass="30074">MTLEQQQLTRDGCSPASFEELLGQSYGGASGSIDSPNRQQDSRIFSVKMEGVTSDNVLCTSNFTNIVNITNPKTDYSQPWTGEQGCRLIESPCLERELRHQPADTNTINESNILLSRNKSLSDSNLQTMSKILLAVNGSTRSRKKGAFSTSWSNKLTFSSSTDRVNNNSIEKLKRKPSNALILMSQWCEEKYRAVFPTMMNEMNLGPCDQECSSRVSVQIFGRKRWTRLIINLITNQKLEFGNLEKTKNRTYIDGRIHEIKQHYN</sequence>
<dbReference type="OrthoDB" id="2897838at2759"/>
<reference evidence="1 2" key="1">
    <citation type="submission" date="2019-03" db="EMBL/GenBank/DDBJ databases">
        <title>Single cell metagenomics reveals metabolic interactions within the superorganism composed of flagellate Streblomastix strix and complex community of Bacteroidetes bacteria on its surface.</title>
        <authorList>
            <person name="Treitli S.C."/>
            <person name="Kolisko M."/>
            <person name="Husnik F."/>
            <person name="Keeling P."/>
            <person name="Hampl V."/>
        </authorList>
    </citation>
    <scope>NUCLEOTIDE SEQUENCE [LARGE SCALE GENOMIC DNA]</scope>
    <source>
        <strain evidence="1">ST1C</strain>
    </source>
</reference>
<dbReference type="AlphaFoldDB" id="A0A5J4X9X5"/>
<dbReference type="EMBL" id="SNRW01000084">
    <property type="protein sequence ID" value="KAA6403576.1"/>
    <property type="molecule type" value="Genomic_DNA"/>
</dbReference>